<dbReference type="Proteomes" id="UP001327027">
    <property type="component" value="Unassembled WGS sequence"/>
</dbReference>
<reference evidence="1 2" key="1">
    <citation type="journal article" date="2013" name="Int. J. Syst. Evol. Microbiol.">
        <title>Aquimarina gracilis sp. nov., isolated from the gut microflora of a mussel, Mytilus coruscus, and emended description of Aquimarina spongiae.</title>
        <authorList>
            <person name="Park S.C."/>
            <person name="Choe H.N."/>
            <person name="Baik K.S."/>
            <person name="Seong C.N."/>
        </authorList>
    </citation>
    <scope>NUCLEOTIDE SEQUENCE [LARGE SCALE GENOMIC DNA]</scope>
    <source>
        <strain evidence="1 2">PSC32</strain>
    </source>
</reference>
<comment type="caution">
    <text evidence="1">The sequence shown here is derived from an EMBL/GenBank/DDBJ whole genome shotgun (WGS) entry which is preliminary data.</text>
</comment>
<dbReference type="InterPro" id="IPR054345">
    <property type="entry name" value="Tir-like"/>
</dbReference>
<name>A0ABU5ZQH3_9FLAO</name>
<gene>
    <name evidence="1" type="ORF">U6A24_01860</name>
</gene>
<evidence type="ECO:0000313" key="1">
    <source>
        <dbReference type="EMBL" id="MEB3344183.1"/>
    </source>
</evidence>
<dbReference type="Gene3D" id="3.30.1460.10">
    <property type="match status" value="1"/>
</dbReference>
<organism evidence="1 2">
    <name type="scientific">Aquimarina gracilis</name>
    <dbReference type="NCBI Taxonomy" id="874422"/>
    <lineage>
        <taxon>Bacteria</taxon>
        <taxon>Pseudomonadati</taxon>
        <taxon>Bacteroidota</taxon>
        <taxon>Flavobacteriia</taxon>
        <taxon>Flavobacteriales</taxon>
        <taxon>Flavobacteriaceae</taxon>
        <taxon>Aquimarina</taxon>
    </lineage>
</organism>
<sequence length="132" mass="15251">MQDHFKVVKDYLQKLHYDITHENTREGIFMISKESEGIKNMILGVAPPILIMEQHICNIKNKSETVYRNLLQKNRDILHGAFVLDETGEKVIFRDTLQIANLDLNELEGSLNSIGILLGEYSEQIINFSRYS</sequence>
<dbReference type="RefSeq" id="WP_324178234.1">
    <property type="nucleotide sequence ID" value="NZ_BAABAW010000016.1"/>
</dbReference>
<accession>A0ABU5ZQH3</accession>
<protein>
    <submittedName>
        <fullName evidence="1">Molecular chaperone Tir</fullName>
    </submittedName>
</protein>
<dbReference type="EMBL" id="JAYKLX010000001">
    <property type="protein sequence ID" value="MEB3344183.1"/>
    <property type="molecule type" value="Genomic_DNA"/>
</dbReference>
<keyword evidence="2" id="KW-1185">Reference proteome</keyword>
<dbReference type="Pfam" id="PF22550">
    <property type="entry name" value="CesT_Tir_1"/>
    <property type="match status" value="1"/>
</dbReference>
<proteinExistence type="predicted"/>
<dbReference type="SUPFAM" id="SSF69635">
    <property type="entry name" value="Type III secretory system chaperone-like"/>
    <property type="match status" value="1"/>
</dbReference>
<evidence type="ECO:0000313" key="2">
    <source>
        <dbReference type="Proteomes" id="UP001327027"/>
    </source>
</evidence>